<organism evidence="2 3">
    <name type="scientific">Vigna mungo</name>
    <name type="common">Black gram</name>
    <name type="synonym">Phaseolus mungo</name>
    <dbReference type="NCBI Taxonomy" id="3915"/>
    <lineage>
        <taxon>Eukaryota</taxon>
        <taxon>Viridiplantae</taxon>
        <taxon>Streptophyta</taxon>
        <taxon>Embryophyta</taxon>
        <taxon>Tracheophyta</taxon>
        <taxon>Spermatophyta</taxon>
        <taxon>Magnoliopsida</taxon>
        <taxon>eudicotyledons</taxon>
        <taxon>Gunneridae</taxon>
        <taxon>Pentapetalae</taxon>
        <taxon>rosids</taxon>
        <taxon>fabids</taxon>
        <taxon>Fabales</taxon>
        <taxon>Fabaceae</taxon>
        <taxon>Papilionoideae</taxon>
        <taxon>50 kb inversion clade</taxon>
        <taxon>NPAAA clade</taxon>
        <taxon>indigoferoid/millettioid clade</taxon>
        <taxon>Phaseoleae</taxon>
        <taxon>Vigna</taxon>
    </lineage>
</organism>
<dbReference type="PANTHER" id="PTHR47523">
    <property type="entry name" value="F21O3.11 PROTEIN"/>
    <property type="match status" value="1"/>
</dbReference>
<evidence type="ECO:0000313" key="2">
    <source>
        <dbReference type="EMBL" id="WVZ17852.1"/>
    </source>
</evidence>
<name>A0AAQ3S588_VIGMU</name>
<keyword evidence="3" id="KW-1185">Reference proteome</keyword>
<proteinExistence type="predicted"/>
<accession>A0AAQ3S588</accession>
<evidence type="ECO:0000313" key="3">
    <source>
        <dbReference type="Proteomes" id="UP001374535"/>
    </source>
</evidence>
<feature type="region of interest" description="Disordered" evidence="1">
    <location>
        <begin position="339"/>
        <end position="383"/>
    </location>
</feature>
<dbReference type="EMBL" id="CP144698">
    <property type="protein sequence ID" value="WVZ17852.1"/>
    <property type="molecule type" value="Genomic_DNA"/>
</dbReference>
<evidence type="ECO:0000256" key="1">
    <source>
        <dbReference type="SAM" id="MobiDB-lite"/>
    </source>
</evidence>
<sequence length="383" mass="41800">MSVDSSSFSGIGQFPHLKQWLGFTAAGTVELGHIVESPVIRTATSIVPLGWNDGLRAKNGEPLKVDIAGYGLHLCTLVHAQVNGRFLPIFSIIHMVSELRISSSQLHFLRHITATVVAAVTGVPESNDDHTIRIALVGRPPWCKDRGEHTTHAPPQQSPEPPLPAVRASASLESSAANQVYRDRPLSGSMVGFSLSMTSSSSTTPLLVAHHLIPQYTPLDSTNYATWASDIKLWLKSQGYVDHFTQNDLFTVIGSCSPGPMAEYLGKVHALLHDFNELLPPASTPAEELEQRSKFFMLLALDGFSDDFSHVRDQILGFPVIPNFTSNCSAVLRIQSKPVTKTSPRTDDSSVMATQRDDQSRSRKPGKGRPKCDHCGKLGHKKL</sequence>
<gene>
    <name evidence="2" type="ORF">V8G54_010834</name>
</gene>
<dbReference type="Proteomes" id="UP001374535">
    <property type="component" value="Chromosome 3"/>
</dbReference>
<protein>
    <submittedName>
        <fullName evidence="2">Uncharacterized protein</fullName>
    </submittedName>
</protein>
<reference evidence="2 3" key="1">
    <citation type="journal article" date="2023" name="Life. Sci Alliance">
        <title>Evolutionary insights into 3D genome organization and epigenetic landscape of Vigna mungo.</title>
        <authorList>
            <person name="Junaid A."/>
            <person name="Singh B."/>
            <person name="Bhatia S."/>
        </authorList>
    </citation>
    <scope>NUCLEOTIDE SEQUENCE [LARGE SCALE GENOMIC DNA]</scope>
    <source>
        <strain evidence="2">Urdbean</strain>
    </source>
</reference>
<feature type="compositionally biased region" description="Polar residues" evidence="1">
    <location>
        <begin position="339"/>
        <end position="353"/>
    </location>
</feature>
<dbReference type="AlphaFoldDB" id="A0AAQ3S588"/>
<dbReference type="PANTHER" id="PTHR47523:SF1">
    <property type="entry name" value="F21O3.11 PROTEIN"/>
    <property type="match status" value="1"/>
</dbReference>
<feature type="region of interest" description="Disordered" evidence="1">
    <location>
        <begin position="143"/>
        <end position="169"/>
    </location>
</feature>